<dbReference type="EMBL" id="BDIP01003436">
    <property type="protein sequence ID" value="GCA63415.1"/>
    <property type="molecule type" value="Genomic_DNA"/>
</dbReference>
<reference evidence="1 3" key="2">
    <citation type="journal article" date="2018" name="PLoS ONE">
        <title>The draft genome of Kipferlia bialata reveals reductive genome evolution in fornicate parasites.</title>
        <authorList>
            <person name="Tanifuji G."/>
            <person name="Takabayashi S."/>
            <person name="Kume K."/>
            <person name="Takagi M."/>
            <person name="Nakayama T."/>
            <person name="Kamikawa R."/>
            <person name="Inagaki Y."/>
            <person name="Hashimoto T."/>
        </authorList>
    </citation>
    <scope>NUCLEOTIDE SEQUENCE [LARGE SCALE GENOMIC DNA]</scope>
    <source>
        <strain evidence="1">NY0173</strain>
    </source>
</reference>
<name>A0A391NWF5_9EUKA</name>
<evidence type="ECO:0000313" key="1">
    <source>
        <dbReference type="EMBL" id="GCA62789.1"/>
    </source>
</evidence>
<reference evidence="1" key="1">
    <citation type="submission" date="2016-10" db="EMBL/GenBank/DDBJ databases">
        <authorList>
            <person name="Tanifuji G."/>
            <person name="Kume K."/>
            <person name="Nakayama T."/>
            <person name="Takabayashi S."/>
            <person name="Hashimoto T."/>
        </authorList>
    </citation>
    <scope>NUCLEOTIDE SEQUENCE</scope>
    <source>
        <strain evidence="1">NY0173</strain>
    </source>
</reference>
<sequence length="71" mass="8418">MDHITLCFDEDTHTYLEEGADATVQHVLPVWLLTLDESLLYPSTEMGWGRLLEWDKDWRVTLGMDRDWTLH</sequence>
<comment type="caution">
    <text evidence="1">The sequence shown here is derived from an EMBL/GenBank/DDBJ whole genome shotgun (WGS) entry which is preliminary data.</text>
</comment>
<dbReference type="Proteomes" id="UP000265618">
    <property type="component" value="Unassembled WGS sequence"/>
</dbReference>
<gene>
    <name evidence="1" type="ORF">KIPB_005834</name>
    <name evidence="2" type="ORF">KIPB_009796</name>
</gene>
<dbReference type="EMBL" id="BDIP01001417">
    <property type="protein sequence ID" value="GCA62789.1"/>
    <property type="molecule type" value="Genomic_DNA"/>
</dbReference>
<protein>
    <submittedName>
        <fullName evidence="1">Uncharacterized protein</fullName>
    </submittedName>
</protein>
<organism evidence="1 3">
    <name type="scientific">Kipferlia bialata</name>
    <dbReference type="NCBI Taxonomy" id="797122"/>
    <lineage>
        <taxon>Eukaryota</taxon>
        <taxon>Metamonada</taxon>
        <taxon>Carpediemonas-like organisms</taxon>
        <taxon>Kipferlia</taxon>
    </lineage>
</organism>
<dbReference type="AlphaFoldDB" id="A0A391NWF5"/>
<evidence type="ECO:0000313" key="2">
    <source>
        <dbReference type="EMBL" id="GCA63415.1"/>
    </source>
</evidence>
<proteinExistence type="predicted"/>
<accession>A0A391NWF5</accession>
<evidence type="ECO:0000313" key="3">
    <source>
        <dbReference type="Proteomes" id="UP000265618"/>
    </source>
</evidence>
<keyword evidence="3" id="KW-1185">Reference proteome</keyword>